<gene>
    <name evidence="2" type="ORF">FDK13_16310</name>
</gene>
<evidence type="ECO:0008006" key="4">
    <source>
        <dbReference type="Google" id="ProtNLM"/>
    </source>
</evidence>
<sequence length="350" mass="39121">MKKIIHLLFNLAFLLPAYAFALGPDASILVEKRKHIVKVFEVNERDQLMIDNQYGEVKVNLWKKNEIKIEIIVTASAQSDSKAAEYMNSVTIGESRSKNLIGLKTIIDKNSFASSGWSALRNKSGEKNFIQIDYTIYMPKENELVVKNQFGDTNIPVFEAPLTIDSRHGNFYANTLDNVQNVINSQFGQVKIGKMEGGNMEFKFSNLKLDQVKTLILNIKNGELSIGDVSDLTTNINYSEAVIGKLRGKGKINLNYSDNFRMEELPSSDEHLNIQAQFSTVTLPAESNSFNVIVTNGNFSCPPNVNFSKQPAKQEKTTYNQSKQYQGKMGTGSGAKITVFSNYGDVKLKN</sequence>
<keyword evidence="3" id="KW-1185">Reference proteome</keyword>
<evidence type="ECO:0000313" key="2">
    <source>
        <dbReference type="EMBL" id="TKT91210.1"/>
    </source>
</evidence>
<evidence type="ECO:0000313" key="3">
    <source>
        <dbReference type="Proteomes" id="UP000304900"/>
    </source>
</evidence>
<proteinExistence type="predicted"/>
<reference evidence="2 3" key="1">
    <citation type="submission" date="2019-05" db="EMBL/GenBank/DDBJ databases">
        <title>Dyadobacter AR-3-8 sp. nov., isolated from arctic soil.</title>
        <authorList>
            <person name="Chaudhary D.K."/>
        </authorList>
    </citation>
    <scope>NUCLEOTIDE SEQUENCE [LARGE SCALE GENOMIC DNA]</scope>
    <source>
        <strain evidence="2 3">AR-3-8</strain>
    </source>
</reference>
<organism evidence="2 3">
    <name type="scientific">Dyadobacter frigoris</name>
    <dbReference type="NCBI Taxonomy" id="2576211"/>
    <lineage>
        <taxon>Bacteria</taxon>
        <taxon>Pseudomonadati</taxon>
        <taxon>Bacteroidota</taxon>
        <taxon>Cytophagia</taxon>
        <taxon>Cytophagales</taxon>
        <taxon>Spirosomataceae</taxon>
        <taxon>Dyadobacter</taxon>
    </lineage>
</organism>
<feature type="chain" id="PRO_5020735054" description="DUF4097 domain-containing protein" evidence="1">
    <location>
        <begin position="22"/>
        <end position="350"/>
    </location>
</feature>
<name>A0A4U6D1V6_9BACT</name>
<feature type="signal peptide" evidence="1">
    <location>
        <begin position="1"/>
        <end position="21"/>
    </location>
</feature>
<dbReference type="EMBL" id="SZVO01000007">
    <property type="protein sequence ID" value="TKT91210.1"/>
    <property type="molecule type" value="Genomic_DNA"/>
</dbReference>
<comment type="caution">
    <text evidence="2">The sequence shown here is derived from an EMBL/GenBank/DDBJ whole genome shotgun (WGS) entry which is preliminary data.</text>
</comment>
<keyword evidence="1" id="KW-0732">Signal</keyword>
<accession>A0A4U6D1V6</accession>
<evidence type="ECO:0000256" key="1">
    <source>
        <dbReference type="SAM" id="SignalP"/>
    </source>
</evidence>
<dbReference type="Proteomes" id="UP000304900">
    <property type="component" value="Unassembled WGS sequence"/>
</dbReference>
<dbReference type="AlphaFoldDB" id="A0A4U6D1V6"/>
<dbReference type="RefSeq" id="WP_137341070.1">
    <property type="nucleotide sequence ID" value="NZ_BSQH01000013.1"/>
</dbReference>
<dbReference type="OrthoDB" id="1117657at2"/>
<protein>
    <recommendedName>
        <fullName evidence="4">DUF4097 domain-containing protein</fullName>
    </recommendedName>
</protein>